<dbReference type="InterPro" id="IPR025736">
    <property type="entry name" value="PucR_C-HTH_dom"/>
</dbReference>
<evidence type="ECO:0000259" key="3">
    <source>
        <dbReference type="PROSITE" id="PS50110"/>
    </source>
</evidence>
<comment type="similarity">
    <text evidence="1">Belongs to the CdaR family.</text>
</comment>
<dbReference type="Pfam" id="PF17853">
    <property type="entry name" value="GGDEF_2"/>
    <property type="match status" value="1"/>
</dbReference>
<dbReference type="RefSeq" id="WP_288185889.1">
    <property type="nucleotide sequence ID" value="NZ_LT608335.1"/>
</dbReference>
<dbReference type="InterPro" id="IPR042070">
    <property type="entry name" value="PucR_C-HTH_sf"/>
</dbReference>
<proteinExistence type="inferred from homology"/>
<dbReference type="InterPro" id="IPR001789">
    <property type="entry name" value="Sig_transdc_resp-reg_receiver"/>
</dbReference>
<dbReference type="GO" id="GO:0000160">
    <property type="term" value="P:phosphorelay signal transduction system"/>
    <property type="evidence" value="ECO:0007669"/>
    <property type="project" value="InterPro"/>
</dbReference>
<dbReference type="Pfam" id="PF00072">
    <property type="entry name" value="Response_reg"/>
    <property type="match status" value="1"/>
</dbReference>
<dbReference type="InterPro" id="IPR011006">
    <property type="entry name" value="CheY-like_superfamily"/>
</dbReference>
<dbReference type="SMART" id="SM00448">
    <property type="entry name" value="REC"/>
    <property type="match status" value="1"/>
</dbReference>
<dbReference type="PROSITE" id="PS50110">
    <property type="entry name" value="RESPONSE_REGULATORY"/>
    <property type="match status" value="1"/>
</dbReference>
<dbReference type="PANTHER" id="PTHR33744">
    <property type="entry name" value="CARBOHYDRATE DIACID REGULATOR"/>
    <property type="match status" value="1"/>
</dbReference>
<keyword evidence="2" id="KW-0597">Phosphoprotein</keyword>
<gene>
    <name evidence="4" type="ORF">KL86SPO_70324</name>
</gene>
<name>A0A212M133_9FIRM</name>
<dbReference type="Pfam" id="PF13556">
    <property type="entry name" value="HTH_30"/>
    <property type="match status" value="1"/>
</dbReference>
<dbReference type="Gene3D" id="3.40.50.2300">
    <property type="match status" value="1"/>
</dbReference>
<evidence type="ECO:0000256" key="2">
    <source>
        <dbReference type="PROSITE-ProRule" id="PRU00169"/>
    </source>
</evidence>
<evidence type="ECO:0000313" key="4">
    <source>
        <dbReference type="EMBL" id="SCM83466.1"/>
    </source>
</evidence>
<dbReference type="EMBL" id="FMJE01000007">
    <property type="protein sequence ID" value="SCM83466.1"/>
    <property type="molecule type" value="Genomic_DNA"/>
</dbReference>
<dbReference type="AlphaFoldDB" id="A0A212M133"/>
<reference evidence="4" key="1">
    <citation type="submission" date="2016-08" db="EMBL/GenBank/DDBJ databases">
        <authorList>
            <person name="Seilhamer J.J."/>
        </authorList>
    </citation>
    <scope>NUCLEOTIDE SEQUENCE</scope>
    <source>
        <strain evidence="4">86</strain>
    </source>
</reference>
<organism evidence="4">
    <name type="scientific">uncultured Sporomusa sp</name>
    <dbReference type="NCBI Taxonomy" id="307249"/>
    <lineage>
        <taxon>Bacteria</taxon>
        <taxon>Bacillati</taxon>
        <taxon>Bacillota</taxon>
        <taxon>Negativicutes</taxon>
        <taxon>Selenomonadales</taxon>
        <taxon>Sporomusaceae</taxon>
        <taxon>Sporomusa</taxon>
        <taxon>environmental samples</taxon>
    </lineage>
</organism>
<evidence type="ECO:0000256" key="1">
    <source>
        <dbReference type="ARBA" id="ARBA00006754"/>
    </source>
</evidence>
<dbReference type="Gene3D" id="1.10.10.2840">
    <property type="entry name" value="PucR C-terminal helix-turn-helix domain"/>
    <property type="match status" value="1"/>
</dbReference>
<feature type="modified residue" description="4-aspartylphosphate" evidence="2">
    <location>
        <position position="54"/>
    </location>
</feature>
<dbReference type="InterPro" id="IPR041522">
    <property type="entry name" value="CdaR_GGDEF"/>
</dbReference>
<dbReference type="InterPro" id="IPR051448">
    <property type="entry name" value="CdaR-like_regulators"/>
</dbReference>
<accession>A0A212M133</accession>
<dbReference type="SUPFAM" id="SSF52172">
    <property type="entry name" value="CheY-like"/>
    <property type="match status" value="1"/>
</dbReference>
<feature type="domain" description="Response regulatory" evidence="3">
    <location>
        <begin position="3"/>
        <end position="117"/>
    </location>
</feature>
<protein>
    <recommendedName>
        <fullName evidence="3">Response regulatory domain-containing protein</fullName>
    </recommendedName>
</protein>
<sequence length="398" mass="44419">MIKTILIDDELPALEALSHLLRQYPVLEIVGEYTDLEEACQKLRHEPVQLVFLDIQMPTANGLDAARKMRQYQNNLSVVFVTAHNQFALQAFEVDAIDYIVKPVIKRRLDATIEKIMGKIPQAAHEPLPKRRGEFFNRLLKGALTNDQEIAGQAQQLGLDASQPFSLFFLLPAPQTAAPKNNLAPDFRHRRTAMLDALSTGSLLAWETPHGLGILDFSPVTAANAKEEEQLAAARLKTLLDSRFPQTVAAIGIAPQPGTFSNFAARYREARHAALFGIRISPRTGIYHFLDSGLMLTLAHYLPQPEIDTLINNTFGKLLHYDQQNGTELFITLEAILLNDSLQTVAEKLFIHYKTVLFRKQSIEKILGFSLNSFTGRTSLGIALTLLYLNQTPAAPKE</sequence>